<dbReference type="AlphaFoldDB" id="A0AAQ0NF00"/>
<evidence type="ECO:0000313" key="1">
    <source>
        <dbReference type="EMBL" id="CAI8864821.1"/>
    </source>
</evidence>
<dbReference type="Proteomes" id="UP001177000">
    <property type="component" value="Chromosome"/>
</dbReference>
<sequence length="57" mass="6362">MFERLRDDDCYCLVVVVHLRAGKCAINVKFTPVQLTCILMGDDCDNAAGVARFARID</sequence>
<protein>
    <submittedName>
        <fullName evidence="1">Uncharacterized protein</fullName>
    </submittedName>
</protein>
<organism evidence="1 2">
    <name type="scientific">Pseudomonas syringae pv. tomato</name>
    <dbReference type="NCBI Taxonomy" id="323"/>
    <lineage>
        <taxon>Bacteria</taxon>
        <taxon>Pseudomonadati</taxon>
        <taxon>Pseudomonadota</taxon>
        <taxon>Gammaproteobacteria</taxon>
        <taxon>Pseudomonadales</taxon>
        <taxon>Pseudomonadaceae</taxon>
        <taxon>Pseudomonas</taxon>
    </lineage>
</organism>
<gene>
    <name evidence="1" type="ORF">DAPPPG215_14005</name>
</gene>
<reference evidence="1" key="1">
    <citation type="submission" date="2023-03" db="EMBL/GenBank/DDBJ databases">
        <authorList>
            <person name="Pothier F. J."/>
        </authorList>
    </citation>
    <scope>NUCLEOTIDE SEQUENCE</scope>
    <source>
        <strain evidence="1">DAPP-PG 215</strain>
    </source>
</reference>
<accession>A0AAQ0NF00</accession>
<evidence type="ECO:0000313" key="2">
    <source>
        <dbReference type="Proteomes" id="UP001177000"/>
    </source>
</evidence>
<dbReference type="EMBL" id="OX458335">
    <property type="protein sequence ID" value="CAI8864821.1"/>
    <property type="molecule type" value="Genomic_DNA"/>
</dbReference>
<proteinExistence type="predicted"/>
<name>A0AAQ0NF00_PSEUB</name>